<evidence type="ECO:0000313" key="2">
    <source>
        <dbReference type="Proteomes" id="UP001153269"/>
    </source>
</evidence>
<reference evidence="1" key="1">
    <citation type="submission" date="2020-03" db="EMBL/GenBank/DDBJ databases">
        <authorList>
            <person name="Weist P."/>
        </authorList>
    </citation>
    <scope>NUCLEOTIDE SEQUENCE</scope>
</reference>
<protein>
    <submittedName>
        <fullName evidence="1">Uncharacterized protein</fullName>
    </submittedName>
</protein>
<sequence>MNICSLRPEDENNTNINYPTIFEKKLHYVKDKEEPPPPFLLPFSPRTHISSGDLERRVRLSSALSSCSEELMHSDVQCHRRPGVGVRVDEFGAHSSLIDDTSLWLNVAQSTRNITVCGLQRRTTHERTTTTQTTIGLRHRWELEGKHRVNAVGLWCWEKRLQLKTDLGPARLKIGSSPDSLHFAFFLFCGTEPDGQRAGTDNQAEHEWAELWVEAQTQTHQFDYQTPAERITITGNNKPLSESR</sequence>
<dbReference type="AlphaFoldDB" id="A0A9N7V8I1"/>
<keyword evidence="2" id="KW-1185">Reference proteome</keyword>
<organism evidence="1 2">
    <name type="scientific">Pleuronectes platessa</name>
    <name type="common">European plaice</name>
    <dbReference type="NCBI Taxonomy" id="8262"/>
    <lineage>
        <taxon>Eukaryota</taxon>
        <taxon>Metazoa</taxon>
        <taxon>Chordata</taxon>
        <taxon>Craniata</taxon>
        <taxon>Vertebrata</taxon>
        <taxon>Euteleostomi</taxon>
        <taxon>Actinopterygii</taxon>
        <taxon>Neopterygii</taxon>
        <taxon>Teleostei</taxon>
        <taxon>Neoteleostei</taxon>
        <taxon>Acanthomorphata</taxon>
        <taxon>Carangaria</taxon>
        <taxon>Pleuronectiformes</taxon>
        <taxon>Pleuronectoidei</taxon>
        <taxon>Pleuronectidae</taxon>
        <taxon>Pleuronectes</taxon>
    </lineage>
</organism>
<comment type="caution">
    <text evidence="1">The sequence shown here is derived from an EMBL/GenBank/DDBJ whole genome shotgun (WGS) entry which is preliminary data.</text>
</comment>
<dbReference type="Proteomes" id="UP001153269">
    <property type="component" value="Unassembled WGS sequence"/>
</dbReference>
<name>A0A9N7V8I1_PLEPL</name>
<dbReference type="EMBL" id="CADEAL010003958">
    <property type="protein sequence ID" value="CAB1447816.1"/>
    <property type="molecule type" value="Genomic_DNA"/>
</dbReference>
<proteinExistence type="predicted"/>
<gene>
    <name evidence="1" type="ORF">PLEPLA_LOCUS35492</name>
</gene>
<accession>A0A9N7V8I1</accession>
<evidence type="ECO:0000313" key="1">
    <source>
        <dbReference type="EMBL" id="CAB1447816.1"/>
    </source>
</evidence>